<evidence type="ECO:0000313" key="6">
    <source>
        <dbReference type="EMBL" id="ATB70243.1"/>
    </source>
</evidence>
<keyword evidence="2 5" id="KW-0812">Transmembrane</keyword>
<dbReference type="PANTHER" id="PTHR43359">
    <property type="entry name" value="FORMATE HYDROGENLYASE SUBUNIT 4"/>
    <property type="match status" value="1"/>
</dbReference>
<evidence type="ECO:0000256" key="3">
    <source>
        <dbReference type="ARBA" id="ARBA00022989"/>
    </source>
</evidence>
<organism evidence="6 7">
    <name type="scientific">Sulfurospirillum diekertiae</name>
    <dbReference type="NCBI Taxonomy" id="1854492"/>
    <lineage>
        <taxon>Bacteria</taxon>
        <taxon>Pseudomonadati</taxon>
        <taxon>Campylobacterota</taxon>
        <taxon>Epsilonproteobacteria</taxon>
        <taxon>Campylobacterales</taxon>
        <taxon>Sulfurospirillaceae</taxon>
        <taxon>Sulfurospirillum</taxon>
    </lineage>
</organism>
<dbReference type="GO" id="GO:0005886">
    <property type="term" value="C:plasma membrane"/>
    <property type="evidence" value="ECO:0007669"/>
    <property type="project" value="TreeGrafter"/>
</dbReference>
<gene>
    <name evidence="6" type="ORF">SJPD1_2145</name>
</gene>
<feature type="transmembrane region" description="Helical" evidence="5">
    <location>
        <begin position="6"/>
        <end position="24"/>
    </location>
</feature>
<dbReference type="EMBL" id="CP023275">
    <property type="protein sequence ID" value="ATB70243.1"/>
    <property type="molecule type" value="Genomic_DNA"/>
</dbReference>
<feature type="transmembrane region" description="Helical" evidence="5">
    <location>
        <begin position="62"/>
        <end position="86"/>
    </location>
</feature>
<dbReference type="KEGG" id="sulj:SJPD1_2145"/>
<sequence>MSFFYLLLQLIAAILVAPLFDGMARKLRAKFQSRIGPSIFQTYRDLLKLIKRGRTKSHSASFIYQIAPYLMFATTAAMFCALPITYGSDAVFAQFSDIFVLIYLGALYRFMFIIAGFDTANPFAGVGSSREATIGFYSEAVSIICLIVVMLGAGSSNLPHIASIVSLSEGNYGYLVPSYAIASTAFLWVMYVETGRKPYDLAEAEQELQEGVLGEYCGKDLAIIDVALMLKQFSMLGFFLMLFEPWSFENPLLSLLLFLAEIGVLYVFAVFIDNFGPRFTMNKGMKRTMLFPFSIACIALMLYIIGV</sequence>
<feature type="transmembrane region" description="Helical" evidence="5">
    <location>
        <begin position="288"/>
        <end position="306"/>
    </location>
</feature>
<dbReference type="RefSeq" id="WP_096047149.1">
    <property type="nucleotide sequence ID" value="NZ_CP023275.1"/>
</dbReference>
<evidence type="ECO:0000256" key="4">
    <source>
        <dbReference type="ARBA" id="ARBA00023136"/>
    </source>
</evidence>
<feature type="transmembrane region" description="Helical" evidence="5">
    <location>
        <begin position="172"/>
        <end position="191"/>
    </location>
</feature>
<reference evidence="7" key="1">
    <citation type="submission" date="2017-09" db="EMBL/GenBank/DDBJ databases">
        <title>The complete genome of Sulfurospirillum sp. JPD-1.</title>
        <authorList>
            <person name="Goris T."/>
        </authorList>
    </citation>
    <scope>NUCLEOTIDE SEQUENCE [LARGE SCALE GENOMIC DNA]</scope>
    <source>
        <strain evidence="7">JPD-1</strain>
    </source>
</reference>
<feature type="transmembrane region" description="Helical" evidence="5">
    <location>
        <begin position="221"/>
        <end position="243"/>
    </location>
</feature>
<keyword evidence="3 5" id="KW-1133">Transmembrane helix</keyword>
<accession>A0A290HFF0</accession>
<evidence type="ECO:0000256" key="5">
    <source>
        <dbReference type="SAM" id="Phobius"/>
    </source>
</evidence>
<proteinExistence type="predicted"/>
<evidence type="ECO:0000256" key="1">
    <source>
        <dbReference type="ARBA" id="ARBA00004141"/>
    </source>
</evidence>
<keyword evidence="4 5" id="KW-0472">Membrane</keyword>
<comment type="subcellular location">
    <subcellularLocation>
        <location evidence="1">Membrane</location>
        <topology evidence="1">Multi-pass membrane protein</topology>
    </subcellularLocation>
</comment>
<dbReference type="AlphaFoldDB" id="A0A290HFF0"/>
<evidence type="ECO:0000256" key="2">
    <source>
        <dbReference type="ARBA" id="ARBA00022692"/>
    </source>
</evidence>
<feature type="transmembrane region" description="Helical" evidence="5">
    <location>
        <begin position="98"/>
        <end position="120"/>
    </location>
</feature>
<protein>
    <submittedName>
        <fullName evidence="6">Hydrogenase-4 component C, membrane subunit</fullName>
    </submittedName>
</protein>
<dbReference type="InterPro" id="IPR052561">
    <property type="entry name" value="ComplexI_Subunit1"/>
</dbReference>
<dbReference type="InterPro" id="IPR001694">
    <property type="entry name" value="NADH_UbQ_OxRdtase_su1/FPO"/>
</dbReference>
<feature type="transmembrane region" description="Helical" evidence="5">
    <location>
        <begin position="132"/>
        <end position="152"/>
    </location>
</feature>
<name>A0A290HFF0_9BACT</name>
<dbReference type="PANTHER" id="PTHR43359:SF1">
    <property type="entry name" value="FORMATE HYDROGENLYASE SUBUNIT 4-RELATED"/>
    <property type="match status" value="1"/>
</dbReference>
<evidence type="ECO:0000313" key="7">
    <source>
        <dbReference type="Proteomes" id="UP000217349"/>
    </source>
</evidence>
<dbReference type="Proteomes" id="UP000217349">
    <property type="component" value="Chromosome"/>
</dbReference>
<feature type="transmembrane region" description="Helical" evidence="5">
    <location>
        <begin position="255"/>
        <end position="276"/>
    </location>
</feature>
<dbReference type="Pfam" id="PF00146">
    <property type="entry name" value="NADHdh"/>
    <property type="match status" value="1"/>
</dbReference>
<dbReference type="OrthoDB" id="9778499at2"/>